<name>A0A0M9AC29_THEAQ</name>
<dbReference type="InterPro" id="IPR000842">
    <property type="entry name" value="PRib_PP_synth_CS"/>
</dbReference>
<feature type="domain" description="Phosphoribosyltransferase" evidence="17">
    <location>
        <begin position="151"/>
        <end position="248"/>
    </location>
</feature>
<keyword evidence="6 15" id="KW-0545">Nucleotide biosynthesis</keyword>
<dbReference type="Proteomes" id="UP000037685">
    <property type="component" value="Unassembled WGS sequence"/>
</dbReference>
<comment type="function">
    <text evidence="12">Involved in the biosynthesis of the central metabolite phospho-alpha-D-ribosyl-1-pyrophosphate (PRPP) via the transfer of pyrophosphoryl group from ATP to 1-hydroxyl of ribose-5-phosphate (Rib-5-P).</text>
</comment>
<dbReference type="EC" id="2.7.6.1" evidence="3 16"/>
<evidence type="ECO:0000256" key="14">
    <source>
        <dbReference type="ARBA" id="ARBA00069492"/>
    </source>
</evidence>
<evidence type="ECO:0000256" key="15">
    <source>
        <dbReference type="RuleBase" id="RU004324"/>
    </source>
</evidence>
<dbReference type="GO" id="GO:0005737">
    <property type="term" value="C:cytoplasm"/>
    <property type="evidence" value="ECO:0007669"/>
    <property type="project" value="TreeGrafter"/>
</dbReference>
<organism evidence="19 20">
    <name type="scientific">Thermus aquaticus</name>
    <dbReference type="NCBI Taxonomy" id="271"/>
    <lineage>
        <taxon>Bacteria</taxon>
        <taxon>Thermotogati</taxon>
        <taxon>Deinococcota</taxon>
        <taxon>Deinococci</taxon>
        <taxon>Thermales</taxon>
        <taxon>Thermaceae</taxon>
        <taxon>Thermus</taxon>
    </lineage>
</organism>
<sequence>MEIRLFTGNAHPDLARRVAEALGVPLGQALVDRFPDGEVRVRLLESVRGDDVYLVQPTSPPVNDHLMELLLLADAARRSSAARINAVIPYFGYARQDKQTEGREPVSAKLVASLLERVGVHRVIAIDLHAPQIQGFFDIPVDHLSAVRLFARYLKERGYAENAVVVSPDAGRAEEARRLAERLGLPFAMLAKRRHGPRETSVTYVIGDVEGKRPLLVDDIVSTGGTIRRGVEALLLAGALPEIVVLATHAVLVGGARENLAHPAIREVVFTDTIPLRDGGYTVLSTAELLAQAIRHVHTNQSVSALI</sequence>
<evidence type="ECO:0000313" key="19">
    <source>
        <dbReference type="EMBL" id="KOX89009.1"/>
    </source>
</evidence>
<keyword evidence="4 19" id="KW-0808">Transferase</keyword>
<dbReference type="InterPro" id="IPR029057">
    <property type="entry name" value="PRTase-like"/>
</dbReference>
<dbReference type="GO" id="GO:0016301">
    <property type="term" value="F:kinase activity"/>
    <property type="evidence" value="ECO:0007669"/>
    <property type="project" value="UniProtKB-KW"/>
</dbReference>
<dbReference type="GO" id="GO:0002189">
    <property type="term" value="C:ribose phosphate diphosphokinase complex"/>
    <property type="evidence" value="ECO:0007669"/>
    <property type="project" value="TreeGrafter"/>
</dbReference>
<dbReference type="GO" id="GO:0005524">
    <property type="term" value="F:ATP binding"/>
    <property type="evidence" value="ECO:0007669"/>
    <property type="project" value="UniProtKB-KW"/>
</dbReference>
<dbReference type="Pfam" id="PF13793">
    <property type="entry name" value="Pribosyltran_N"/>
    <property type="match status" value="1"/>
</dbReference>
<dbReference type="Gene3D" id="3.40.50.2020">
    <property type="match status" value="2"/>
</dbReference>
<keyword evidence="7" id="KW-0547">Nucleotide-binding</keyword>
<evidence type="ECO:0000256" key="4">
    <source>
        <dbReference type="ARBA" id="ARBA00022679"/>
    </source>
</evidence>
<evidence type="ECO:0000256" key="11">
    <source>
        <dbReference type="ARBA" id="ARBA00049535"/>
    </source>
</evidence>
<dbReference type="GO" id="GO:0000287">
    <property type="term" value="F:magnesium ion binding"/>
    <property type="evidence" value="ECO:0007669"/>
    <property type="project" value="InterPro"/>
</dbReference>
<evidence type="ECO:0000256" key="5">
    <source>
        <dbReference type="ARBA" id="ARBA00022723"/>
    </source>
</evidence>
<dbReference type="InterPro" id="IPR000836">
    <property type="entry name" value="PRTase_dom"/>
</dbReference>
<evidence type="ECO:0000256" key="13">
    <source>
        <dbReference type="ARBA" id="ARBA00061444"/>
    </source>
</evidence>
<evidence type="ECO:0000256" key="10">
    <source>
        <dbReference type="ARBA" id="ARBA00022842"/>
    </source>
</evidence>
<keyword evidence="8 16" id="KW-0418">Kinase</keyword>
<dbReference type="GO" id="GO:0006015">
    <property type="term" value="P:5-phosphoribose 1-diphosphate biosynthetic process"/>
    <property type="evidence" value="ECO:0007669"/>
    <property type="project" value="TreeGrafter"/>
</dbReference>
<dbReference type="GO" id="GO:0004749">
    <property type="term" value="F:ribose phosphate diphosphokinase activity"/>
    <property type="evidence" value="ECO:0007669"/>
    <property type="project" value="UniProtKB-EC"/>
</dbReference>
<dbReference type="NCBIfam" id="NF002320">
    <property type="entry name" value="PRK01259.1"/>
    <property type="match status" value="1"/>
</dbReference>
<reference evidence="20" key="1">
    <citation type="submission" date="2015-07" db="EMBL/GenBank/DDBJ databases">
        <authorList>
            <person name="Zylicz-Stachula A."/>
            <person name="Jezewska-Frackowiak J."/>
            <person name="Czajkowska E."/>
            <person name="Skowron P.M."/>
        </authorList>
    </citation>
    <scope>NUCLEOTIDE SEQUENCE [LARGE SCALE GENOMIC DNA]</scope>
    <source>
        <strain evidence="20">ATCC 25104 / DSM 625 / JCM 10724 / NBRC 103206 / NCIMB 11243 / YT-1</strain>
    </source>
</reference>
<evidence type="ECO:0000256" key="2">
    <source>
        <dbReference type="ARBA" id="ARBA00004996"/>
    </source>
</evidence>
<comment type="pathway">
    <text evidence="2">Metabolic intermediate biosynthesis; 5-phospho-alpha-D-ribose 1-diphosphate biosynthesis; 5-phospho-alpha-D-ribose 1-diphosphate from D-ribose 5-phosphate (route I): step 1/1.</text>
</comment>
<evidence type="ECO:0000256" key="7">
    <source>
        <dbReference type="ARBA" id="ARBA00022741"/>
    </source>
</evidence>
<dbReference type="InterPro" id="IPR005946">
    <property type="entry name" value="Rib-P_diPkinase"/>
</dbReference>
<evidence type="ECO:0000259" key="18">
    <source>
        <dbReference type="Pfam" id="PF13793"/>
    </source>
</evidence>
<evidence type="ECO:0000256" key="3">
    <source>
        <dbReference type="ARBA" id="ARBA00013247"/>
    </source>
</evidence>
<gene>
    <name evidence="19" type="primary">prs_1</name>
    <name evidence="19" type="ORF">BVI061214_00152</name>
</gene>
<dbReference type="EMBL" id="LHCI01000106">
    <property type="protein sequence ID" value="KOX89009.1"/>
    <property type="molecule type" value="Genomic_DNA"/>
</dbReference>
<feature type="domain" description="Ribose-phosphate pyrophosphokinase N-terminal" evidence="18">
    <location>
        <begin position="3"/>
        <end position="119"/>
    </location>
</feature>
<dbReference type="AlphaFoldDB" id="A0A0M9AC29"/>
<keyword evidence="5 16" id="KW-0479">Metal-binding</keyword>
<dbReference type="GO" id="GO:0006164">
    <property type="term" value="P:purine nucleotide biosynthetic process"/>
    <property type="evidence" value="ECO:0007669"/>
    <property type="project" value="TreeGrafter"/>
</dbReference>
<dbReference type="CDD" id="cd06223">
    <property type="entry name" value="PRTases_typeI"/>
    <property type="match status" value="1"/>
</dbReference>
<protein>
    <recommendedName>
        <fullName evidence="14 16">Ribose-phosphate pyrophosphokinase</fullName>
        <ecNumber evidence="3 16">2.7.6.1</ecNumber>
    </recommendedName>
</protein>
<evidence type="ECO:0000256" key="12">
    <source>
        <dbReference type="ARBA" id="ARBA00054914"/>
    </source>
</evidence>
<evidence type="ECO:0000256" key="6">
    <source>
        <dbReference type="ARBA" id="ARBA00022727"/>
    </source>
</evidence>
<dbReference type="SUPFAM" id="SSF53271">
    <property type="entry name" value="PRTase-like"/>
    <property type="match status" value="2"/>
</dbReference>
<evidence type="ECO:0000259" key="17">
    <source>
        <dbReference type="Pfam" id="PF00156"/>
    </source>
</evidence>
<evidence type="ECO:0000256" key="16">
    <source>
        <dbReference type="RuleBase" id="RU004325"/>
    </source>
</evidence>
<dbReference type="InterPro" id="IPR029099">
    <property type="entry name" value="Pribosyltran_N"/>
</dbReference>
<comment type="cofactor">
    <cofactor evidence="1">
        <name>Mg(2+)</name>
        <dbReference type="ChEBI" id="CHEBI:18420"/>
    </cofactor>
</comment>
<dbReference type="GO" id="GO:0009156">
    <property type="term" value="P:ribonucleoside monophosphate biosynthetic process"/>
    <property type="evidence" value="ECO:0007669"/>
    <property type="project" value="InterPro"/>
</dbReference>
<comment type="catalytic activity">
    <reaction evidence="11 16">
        <text>D-ribose 5-phosphate + ATP = 5-phospho-alpha-D-ribose 1-diphosphate + AMP + H(+)</text>
        <dbReference type="Rhea" id="RHEA:15609"/>
        <dbReference type="ChEBI" id="CHEBI:15378"/>
        <dbReference type="ChEBI" id="CHEBI:30616"/>
        <dbReference type="ChEBI" id="CHEBI:58017"/>
        <dbReference type="ChEBI" id="CHEBI:78346"/>
        <dbReference type="ChEBI" id="CHEBI:456215"/>
        <dbReference type="EC" id="2.7.6.1"/>
    </reaction>
</comment>
<dbReference type="Pfam" id="PF00156">
    <property type="entry name" value="Pribosyltran"/>
    <property type="match status" value="1"/>
</dbReference>
<dbReference type="SMART" id="SM01400">
    <property type="entry name" value="Pribosyltran_N"/>
    <property type="match status" value="1"/>
</dbReference>
<evidence type="ECO:0000256" key="8">
    <source>
        <dbReference type="ARBA" id="ARBA00022777"/>
    </source>
</evidence>
<proteinExistence type="inferred from homology"/>
<dbReference type="RefSeq" id="WP_003045104.1">
    <property type="nucleotide sequence ID" value="NZ_LHCI01000106.1"/>
</dbReference>
<dbReference type="PROSITE" id="PS00114">
    <property type="entry name" value="PRPP_SYNTHASE"/>
    <property type="match status" value="1"/>
</dbReference>
<dbReference type="PATRIC" id="fig|271.14.peg.241"/>
<evidence type="ECO:0000256" key="9">
    <source>
        <dbReference type="ARBA" id="ARBA00022840"/>
    </source>
</evidence>
<comment type="caution">
    <text evidence="19">The sequence shown here is derived from an EMBL/GenBank/DDBJ whole genome shotgun (WGS) entry which is preliminary data.</text>
</comment>
<dbReference type="FunFam" id="3.40.50.2020:FF:000001">
    <property type="entry name" value="Ribose-phosphate pyrophosphokinase"/>
    <property type="match status" value="1"/>
</dbReference>
<evidence type="ECO:0000313" key="20">
    <source>
        <dbReference type="Proteomes" id="UP000037685"/>
    </source>
</evidence>
<keyword evidence="9" id="KW-0067">ATP-binding</keyword>
<evidence type="ECO:0000256" key="1">
    <source>
        <dbReference type="ARBA" id="ARBA00001946"/>
    </source>
</evidence>
<accession>A0A0M9AC29</accession>
<keyword evidence="10 16" id="KW-0460">Magnesium</keyword>
<dbReference type="PANTHER" id="PTHR10210:SF41">
    <property type="entry name" value="RIBOSE-PHOSPHATE PYROPHOSPHOKINASE 1, CHLOROPLASTIC"/>
    <property type="match status" value="1"/>
</dbReference>
<comment type="similarity">
    <text evidence="13">Belongs to the ribose-phosphate pyrophosphokinase family. Class I subfamily.</text>
</comment>
<dbReference type="PANTHER" id="PTHR10210">
    <property type="entry name" value="RIBOSE-PHOSPHATE DIPHOSPHOKINASE FAMILY MEMBER"/>
    <property type="match status" value="1"/>
</dbReference>
<dbReference type="NCBIfam" id="TIGR01251">
    <property type="entry name" value="ribP_PPkin"/>
    <property type="match status" value="1"/>
</dbReference>